<dbReference type="PROSITE" id="PS50181">
    <property type="entry name" value="FBOX"/>
    <property type="match status" value="1"/>
</dbReference>
<sequence length="362" mass="42224">MAESTSNPEEAAVVDRISNLPDSILSHILSFLRTKEAVATSILSSRWKPLWTHVPNLNLDEDEFKRMRISSDEQSHNADIIRYRFKFEHIVSRVCALRNANPLRKFRLRWGFGCDPIHVDTWVRAAIAQGLEELDLDLDLPPFQYYNLPHTLFNYALEYLYFGGFLYEELLLENLSNLVKAVLDVDHDYESNETDEEYGKLEWNLISPLNGVKSLYLYSHTTQCLCRSSEFDLPMFHNLTFLNFCVHSCMWHVLPLFLERVPNLEVLILDKEMRNCPYSHEECSITLEWIYYEDVPKCVSLHLTAFHFKGFKGFIDELKVVEQILKWARVLKKMTISSYPLDSEKKGMWLAGVKIAAEVVTK</sequence>
<dbReference type="Pfam" id="PF00646">
    <property type="entry name" value="F-box"/>
    <property type="match status" value="1"/>
</dbReference>
<protein>
    <recommendedName>
        <fullName evidence="1">F-box domain-containing protein</fullName>
    </recommendedName>
</protein>
<dbReference type="InterPro" id="IPR001810">
    <property type="entry name" value="F-box_dom"/>
</dbReference>
<dbReference type="EMBL" id="OIVN01001797">
    <property type="protein sequence ID" value="SPC97765.1"/>
    <property type="molecule type" value="Genomic_DNA"/>
</dbReference>
<dbReference type="PANTHER" id="PTHR31293">
    <property type="entry name" value="RNI-LIKE SUPERFAMILY PROTEIN"/>
    <property type="match status" value="1"/>
</dbReference>
<accession>A0A2N9GE24</accession>
<dbReference type="SUPFAM" id="SSF81383">
    <property type="entry name" value="F-box domain"/>
    <property type="match status" value="1"/>
</dbReference>
<dbReference type="InterPro" id="IPR036047">
    <property type="entry name" value="F-box-like_dom_sf"/>
</dbReference>
<reference evidence="2" key="1">
    <citation type="submission" date="2018-02" db="EMBL/GenBank/DDBJ databases">
        <authorList>
            <person name="Cohen D.B."/>
            <person name="Kent A.D."/>
        </authorList>
    </citation>
    <scope>NUCLEOTIDE SEQUENCE</scope>
</reference>
<dbReference type="Gene3D" id="1.20.1280.50">
    <property type="match status" value="1"/>
</dbReference>
<dbReference type="InterPro" id="IPR055294">
    <property type="entry name" value="FBL60-like"/>
</dbReference>
<dbReference type="InterPro" id="IPR006566">
    <property type="entry name" value="FBD"/>
</dbReference>
<gene>
    <name evidence="2" type="ORF">FSB_LOCUS25647</name>
</gene>
<feature type="domain" description="F-box" evidence="1">
    <location>
        <begin position="14"/>
        <end position="67"/>
    </location>
</feature>
<evidence type="ECO:0000259" key="1">
    <source>
        <dbReference type="PROSITE" id="PS50181"/>
    </source>
</evidence>
<name>A0A2N9GE24_FAGSY</name>
<proteinExistence type="predicted"/>
<organism evidence="2">
    <name type="scientific">Fagus sylvatica</name>
    <name type="common">Beechnut</name>
    <dbReference type="NCBI Taxonomy" id="28930"/>
    <lineage>
        <taxon>Eukaryota</taxon>
        <taxon>Viridiplantae</taxon>
        <taxon>Streptophyta</taxon>
        <taxon>Embryophyta</taxon>
        <taxon>Tracheophyta</taxon>
        <taxon>Spermatophyta</taxon>
        <taxon>Magnoliopsida</taxon>
        <taxon>eudicotyledons</taxon>
        <taxon>Gunneridae</taxon>
        <taxon>Pentapetalae</taxon>
        <taxon>rosids</taxon>
        <taxon>fabids</taxon>
        <taxon>Fagales</taxon>
        <taxon>Fagaceae</taxon>
        <taxon>Fagus</taxon>
    </lineage>
</organism>
<dbReference type="AlphaFoldDB" id="A0A2N9GE24"/>
<evidence type="ECO:0000313" key="2">
    <source>
        <dbReference type="EMBL" id="SPC97765.1"/>
    </source>
</evidence>
<dbReference type="CDD" id="cd22160">
    <property type="entry name" value="F-box_AtFBL13-like"/>
    <property type="match status" value="1"/>
</dbReference>
<dbReference type="SUPFAM" id="SSF52047">
    <property type="entry name" value="RNI-like"/>
    <property type="match status" value="1"/>
</dbReference>
<dbReference type="PANTHER" id="PTHR31293:SF16">
    <property type="entry name" value="RNI-LIKE SUPERFAMILY PROTEIN"/>
    <property type="match status" value="1"/>
</dbReference>
<dbReference type="InterPro" id="IPR053781">
    <property type="entry name" value="F-box_AtFBL13-like"/>
</dbReference>
<dbReference type="Pfam" id="PF08387">
    <property type="entry name" value="FBD"/>
    <property type="match status" value="1"/>
</dbReference>